<proteinExistence type="predicted"/>
<accession>A0A1G8VIS5</accession>
<protein>
    <submittedName>
        <fullName evidence="2">Uncharacterized protein</fullName>
    </submittedName>
</protein>
<keyword evidence="1" id="KW-0472">Membrane</keyword>
<evidence type="ECO:0000256" key="1">
    <source>
        <dbReference type="SAM" id="Phobius"/>
    </source>
</evidence>
<keyword evidence="1" id="KW-0812">Transmembrane</keyword>
<dbReference type="EMBL" id="FNFE01000001">
    <property type="protein sequence ID" value="SDJ65070.1"/>
    <property type="molecule type" value="Genomic_DNA"/>
</dbReference>
<keyword evidence="3" id="KW-1185">Reference proteome</keyword>
<dbReference type="RefSeq" id="WP_090303749.1">
    <property type="nucleotide sequence ID" value="NZ_FNFE01000001.1"/>
</dbReference>
<reference evidence="3" key="1">
    <citation type="submission" date="2016-10" db="EMBL/GenBank/DDBJ databases">
        <authorList>
            <person name="Varghese N."/>
            <person name="Submissions S."/>
        </authorList>
    </citation>
    <scope>NUCLEOTIDE SEQUENCE [LARGE SCALE GENOMIC DNA]</scope>
    <source>
        <strain evidence="3">B4,CECT 8067,JCM 17497</strain>
    </source>
</reference>
<organism evidence="2 3">
    <name type="scientific">Natronorubrum texcoconense</name>
    <dbReference type="NCBI Taxonomy" id="1095776"/>
    <lineage>
        <taxon>Archaea</taxon>
        <taxon>Methanobacteriati</taxon>
        <taxon>Methanobacteriota</taxon>
        <taxon>Stenosarchaea group</taxon>
        <taxon>Halobacteria</taxon>
        <taxon>Halobacteriales</taxon>
        <taxon>Natrialbaceae</taxon>
        <taxon>Natronorubrum</taxon>
    </lineage>
</organism>
<sequence length="85" mass="9489">MFGLEEYVPPQVTKTTLYHVVGWGLRLYVCSLVVVGGYSLLWVLELAGVVPEPWLSTIWIGIAVMGCLFLVLLVPLFYSARSTTR</sequence>
<evidence type="ECO:0000313" key="2">
    <source>
        <dbReference type="EMBL" id="SDJ65070.1"/>
    </source>
</evidence>
<dbReference type="OrthoDB" id="200801at2157"/>
<feature type="transmembrane region" description="Helical" evidence="1">
    <location>
        <begin position="56"/>
        <end position="78"/>
    </location>
</feature>
<evidence type="ECO:0000313" key="3">
    <source>
        <dbReference type="Proteomes" id="UP000198882"/>
    </source>
</evidence>
<feature type="transmembrane region" description="Helical" evidence="1">
    <location>
        <begin position="23"/>
        <end position="44"/>
    </location>
</feature>
<keyword evidence="1" id="KW-1133">Transmembrane helix</keyword>
<gene>
    <name evidence="2" type="ORF">SAMN04515672_1327</name>
</gene>
<dbReference type="Proteomes" id="UP000198882">
    <property type="component" value="Unassembled WGS sequence"/>
</dbReference>
<dbReference type="AlphaFoldDB" id="A0A1G8VIS5"/>
<name>A0A1G8VIS5_9EURY</name>